<dbReference type="PANTHER" id="PTHR21666:SF270">
    <property type="entry name" value="MUREIN HYDROLASE ACTIVATOR ENVC"/>
    <property type="match status" value="1"/>
</dbReference>
<dbReference type="PANTHER" id="PTHR21666">
    <property type="entry name" value="PEPTIDASE-RELATED"/>
    <property type="match status" value="1"/>
</dbReference>
<dbReference type="CDD" id="cd12797">
    <property type="entry name" value="M23_peptidase"/>
    <property type="match status" value="1"/>
</dbReference>
<dbReference type="InterPro" id="IPR016047">
    <property type="entry name" value="M23ase_b-sheet_dom"/>
</dbReference>
<feature type="domain" description="M23ase beta-sheet core" evidence="1">
    <location>
        <begin position="120"/>
        <end position="210"/>
    </location>
</feature>
<gene>
    <name evidence="2" type="ORF">MNB_SV-14-242</name>
</gene>
<evidence type="ECO:0000259" key="1">
    <source>
        <dbReference type="Pfam" id="PF01551"/>
    </source>
</evidence>
<dbReference type="InterPro" id="IPR011055">
    <property type="entry name" value="Dup_hybrid_motif"/>
</dbReference>
<reference evidence="2" key="1">
    <citation type="submission" date="2016-10" db="EMBL/GenBank/DDBJ databases">
        <authorList>
            <person name="de Groot N.N."/>
        </authorList>
    </citation>
    <scope>NUCLEOTIDE SEQUENCE</scope>
</reference>
<sequence length="241" mass="27574">MKYLLIAIITFALIACTTKKSGKKEQQTWKGKGFTYYPAGYLKPSNSGRGRIGDNYIYAPNIRFPLAYAPAYINSQVYGVGGLYGPKGSLCNKRNYSYPWKDNYCEKRPYSMPLCPAGVGHQGVDIRAKDCQDNRYYAVAVEEGVITYIGSYTVKLRGKSGRTYRYLHLNSRSIQVRRGQRVWRGQKIGRVSNNMGRTKTSIHLHFDIKETIRFGRYSKRVYVPPYTSLVDAYKRLLKGRP</sequence>
<dbReference type="AlphaFoldDB" id="A0A1W1C7A0"/>
<accession>A0A1W1C7A0</accession>
<evidence type="ECO:0000313" key="2">
    <source>
        <dbReference type="EMBL" id="SFV61728.1"/>
    </source>
</evidence>
<dbReference type="SUPFAM" id="SSF51261">
    <property type="entry name" value="Duplicated hybrid motif"/>
    <property type="match status" value="1"/>
</dbReference>
<organism evidence="2">
    <name type="scientific">hydrothermal vent metagenome</name>
    <dbReference type="NCBI Taxonomy" id="652676"/>
    <lineage>
        <taxon>unclassified sequences</taxon>
        <taxon>metagenomes</taxon>
        <taxon>ecological metagenomes</taxon>
    </lineage>
</organism>
<protein>
    <recommendedName>
        <fullName evidence="1">M23ase beta-sheet core domain-containing protein</fullName>
    </recommendedName>
</protein>
<dbReference type="EMBL" id="FPHN01000131">
    <property type="protein sequence ID" value="SFV61728.1"/>
    <property type="molecule type" value="Genomic_DNA"/>
</dbReference>
<dbReference type="Pfam" id="PF01551">
    <property type="entry name" value="Peptidase_M23"/>
    <property type="match status" value="1"/>
</dbReference>
<dbReference type="GO" id="GO:0004222">
    <property type="term" value="F:metalloendopeptidase activity"/>
    <property type="evidence" value="ECO:0007669"/>
    <property type="project" value="TreeGrafter"/>
</dbReference>
<dbReference type="Gene3D" id="2.70.70.10">
    <property type="entry name" value="Glucose Permease (Domain IIA)"/>
    <property type="match status" value="1"/>
</dbReference>
<proteinExistence type="predicted"/>
<dbReference type="PROSITE" id="PS51257">
    <property type="entry name" value="PROKAR_LIPOPROTEIN"/>
    <property type="match status" value="1"/>
</dbReference>
<dbReference type="InterPro" id="IPR050570">
    <property type="entry name" value="Cell_wall_metabolism_enzyme"/>
</dbReference>
<name>A0A1W1C7A0_9ZZZZ</name>